<comment type="caution">
    <text evidence="2">The sequence shown here is derived from an EMBL/GenBank/DDBJ whole genome shotgun (WGS) entry which is preliminary data.</text>
</comment>
<name>A0A6G0QN18_9STRA</name>
<dbReference type="PROSITE" id="PS51465">
    <property type="entry name" value="KAZAL_2"/>
    <property type="match status" value="1"/>
</dbReference>
<dbReference type="Proteomes" id="UP000486351">
    <property type="component" value="Unassembled WGS sequence"/>
</dbReference>
<organism evidence="2 3">
    <name type="scientific">Phytophthora fragariae</name>
    <dbReference type="NCBI Taxonomy" id="53985"/>
    <lineage>
        <taxon>Eukaryota</taxon>
        <taxon>Sar</taxon>
        <taxon>Stramenopiles</taxon>
        <taxon>Oomycota</taxon>
        <taxon>Peronosporomycetes</taxon>
        <taxon>Peronosporales</taxon>
        <taxon>Peronosporaceae</taxon>
        <taxon>Phytophthora</taxon>
    </lineage>
</organism>
<dbReference type="InterPro" id="IPR036058">
    <property type="entry name" value="Kazal_dom_sf"/>
</dbReference>
<evidence type="ECO:0000313" key="3">
    <source>
        <dbReference type="Proteomes" id="UP000486351"/>
    </source>
</evidence>
<dbReference type="SUPFAM" id="SSF100895">
    <property type="entry name" value="Kazal-type serine protease inhibitors"/>
    <property type="match status" value="1"/>
</dbReference>
<dbReference type="InterPro" id="IPR002350">
    <property type="entry name" value="Kazal_dom"/>
</dbReference>
<dbReference type="SMART" id="SM00280">
    <property type="entry name" value="KAZAL"/>
    <property type="match status" value="1"/>
</dbReference>
<reference evidence="2 3" key="1">
    <citation type="submission" date="2018-09" db="EMBL/GenBank/DDBJ databases">
        <title>Genomic investigation of the strawberry pathogen Phytophthora fragariae indicates pathogenicity is determined by transcriptional variation in three key races.</title>
        <authorList>
            <person name="Adams T.M."/>
            <person name="Armitage A.D."/>
            <person name="Sobczyk M.K."/>
            <person name="Bates H.J."/>
            <person name="Dunwell J.M."/>
            <person name="Nellist C.F."/>
            <person name="Harrison R.J."/>
        </authorList>
    </citation>
    <scope>NUCLEOTIDE SEQUENCE [LARGE SCALE GENOMIC DNA]</scope>
    <source>
        <strain evidence="2 3">NOV-77</strain>
    </source>
</reference>
<gene>
    <name evidence="2" type="ORF">PF008_g24663</name>
</gene>
<sequence>MRAQRKRCDSRTTRSDQFPIVLTPVKKQPVASTMKFAVAAVLASLLTIGISAEDGSGVCGRDVCPDGSPLVCASNGVAYENQCEFDFDKCVNENSEWTVLHEGMCRRDGTGR</sequence>
<proteinExistence type="predicted"/>
<accession>A0A6G0QN18</accession>
<dbReference type="AlphaFoldDB" id="A0A6G0QN18"/>
<dbReference type="EMBL" id="QXFY01002671">
    <property type="protein sequence ID" value="KAE9293971.1"/>
    <property type="molecule type" value="Genomic_DNA"/>
</dbReference>
<evidence type="ECO:0000259" key="1">
    <source>
        <dbReference type="PROSITE" id="PS51465"/>
    </source>
</evidence>
<evidence type="ECO:0000313" key="2">
    <source>
        <dbReference type="EMBL" id="KAE9293971.1"/>
    </source>
</evidence>
<dbReference type="Gene3D" id="3.30.60.30">
    <property type="match status" value="1"/>
</dbReference>
<protein>
    <recommendedName>
        <fullName evidence="1">Kazal-like domain-containing protein</fullName>
    </recommendedName>
</protein>
<dbReference type="Pfam" id="PF07648">
    <property type="entry name" value="Kazal_2"/>
    <property type="match status" value="1"/>
</dbReference>
<dbReference type="CDD" id="cd00104">
    <property type="entry name" value="KAZAL_FS"/>
    <property type="match status" value="1"/>
</dbReference>
<feature type="domain" description="Kazal-like" evidence="1">
    <location>
        <begin position="53"/>
        <end position="107"/>
    </location>
</feature>